<evidence type="ECO:0000313" key="20">
    <source>
        <dbReference type="Proteomes" id="UP000677305"/>
    </source>
</evidence>
<evidence type="ECO:0000256" key="1">
    <source>
        <dbReference type="ARBA" id="ARBA00000077"/>
    </source>
</evidence>
<evidence type="ECO:0000256" key="4">
    <source>
        <dbReference type="ARBA" id="ARBA00004496"/>
    </source>
</evidence>
<dbReference type="KEGG" id="vgu:HYG85_00060"/>
<dbReference type="InterPro" id="IPR012337">
    <property type="entry name" value="RNaseH-like_sf"/>
</dbReference>
<dbReference type="PANTHER" id="PTHR10954:SF18">
    <property type="entry name" value="RIBONUCLEASE HII"/>
    <property type="match status" value="1"/>
</dbReference>
<evidence type="ECO:0000256" key="10">
    <source>
        <dbReference type="ARBA" id="ARBA00022723"/>
    </source>
</evidence>
<dbReference type="HAMAP" id="MF_00052_B">
    <property type="entry name" value="RNase_HII_B"/>
    <property type="match status" value="1"/>
</dbReference>
<dbReference type="RefSeq" id="WP_113674779.1">
    <property type="nucleotide sequence ID" value="NZ_CAJXUH010000004.1"/>
</dbReference>
<evidence type="ECO:0000256" key="11">
    <source>
        <dbReference type="ARBA" id="ARBA00022759"/>
    </source>
</evidence>
<evidence type="ECO:0000256" key="8">
    <source>
        <dbReference type="ARBA" id="ARBA00022490"/>
    </source>
</evidence>
<dbReference type="OrthoDB" id="9803420at2"/>
<feature type="binding site" evidence="14 15">
    <location>
        <position position="78"/>
    </location>
    <ligand>
        <name>a divalent metal cation</name>
        <dbReference type="ChEBI" id="CHEBI:60240"/>
    </ligand>
</feature>
<dbReference type="FunFam" id="3.30.420.10:FF:000006">
    <property type="entry name" value="Ribonuclease HII"/>
    <property type="match status" value="1"/>
</dbReference>
<evidence type="ECO:0000256" key="17">
    <source>
        <dbReference type="SAM" id="Coils"/>
    </source>
</evidence>
<keyword evidence="11 14" id="KW-0255">Endonuclease</keyword>
<dbReference type="InterPro" id="IPR036397">
    <property type="entry name" value="RNaseH_sf"/>
</dbReference>
<dbReference type="PANTHER" id="PTHR10954">
    <property type="entry name" value="RIBONUCLEASE H2 SUBUNIT A"/>
    <property type="match status" value="1"/>
</dbReference>
<name>A0A8J8SA39_9FIRM</name>
<dbReference type="GO" id="GO:0030145">
    <property type="term" value="F:manganese ion binding"/>
    <property type="evidence" value="ECO:0007669"/>
    <property type="project" value="UniProtKB-UniRule"/>
</dbReference>
<dbReference type="GO" id="GO:0003723">
    <property type="term" value="F:RNA binding"/>
    <property type="evidence" value="ECO:0007669"/>
    <property type="project" value="UniProtKB-UniRule"/>
</dbReference>
<dbReference type="NCBIfam" id="NF000594">
    <property type="entry name" value="PRK00015.1-1"/>
    <property type="match status" value="1"/>
</dbReference>
<evidence type="ECO:0000256" key="9">
    <source>
        <dbReference type="ARBA" id="ARBA00022722"/>
    </source>
</evidence>
<dbReference type="SUPFAM" id="SSF53098">
    <property type="entry name" value="Ribonuclease H-like"/>
    <property type="match status" value="1"/>
</dbReference>
<feature type="coiled-coil region" evidence="17">
    <location>
        <begin position="33"/>
        <end position="60"/>
    </location>
</feature>
<dbReference type="Pfam" id="PF01351">
    <property type="entry name" value="RNase_HII"/>
    <property type="match status" value="1"/>
</dbReference>
<evidence type="ECO:0000256" key="5">
    <source>
        <dbReference type="ARBA" id="ARBA00007383"/>
    </source>
</evidence>
<dbReference type="GO" id="GO:0032299">
    <property type="term" value="C:ribonuclease H2 complex"/>
    <property type="evidence" value="ECO:0007669"/>
    <property type="project" value="TreeGrafter"/>
</dbReference>
<gene>
    <name evidence="14" type="primary">rnhB</name>
    <name evidence="19" type="ORF">HYG85_00060</name>
</gene>
<protein>
    <recommendedName>
        <fullName evidence="7 14">Ribonuclease HII</fullName>
        <shortName evidence="14">RNase HII</shortName>
        <ecNumber evidence="6 14">3.1.26.4</ecNumber>
    </recommendedName>
</protein>
<organism evidence="19 20">
    <name type="scientific">Vallitalea guaymasensis</name>
    <dbReference type="NCBI Taxonomy" id="1185412"/>
    <lineage>
        <taxon>Bacteria</taxon>
        <taxon>Bacillati</taxon>
        <taxon>Bacillota</taxon>
        <taxon>Clostridia</taxon>
        <taxon>Lachnospirales</taxon>
        <taxon>Vallitaleaceae</taxon>
        <taxon>Vallitalea</taxon>
    </lineage>
</organism>
<comment type="cofactor">
    <cofactor evidence="2">
        <name>Mg(2+)</name>
        <dbReference type="ChEBI" id="CHEBI:18420"/>
    </cofactor>
</comment>
<sequence length="253" mass="28629">MTNMTISDIKDMLSNVPVCYLEDKLDELKSDERLGVKKLIDKYEKKIEAYEKEVERIIQMKAYENKYPDKKYICGIDEVGRGPLSGPVVSAAVILPKDVNILYINDSKKLTEAKREELYDIIMEKAIAVSVGMANVDVIDDINILNATYESMISAIDSLEIKPDMILVDAVTIPRVKIPQEPIIKGDAKSISIAAASIIAKVYRDRLMKDYDQLFPEYKFAKNKGYGTQEHIEALKEHGPCPIHRKSFIKSIL</sequence>
<dbReference type="GO" id="GO:0006298">
    <property type="term" value="P:mismatch repair"/>
    <property type="evidence" value="ECO:0007669"/>
    <property type="project" value="TreeGrafter"/>
</dbReference>
<dbReference type="GO" id="GO:0004523">
    <property type="term" value="F:RNA-DNA hybrid ribonuclease activity"/>
    <property type="evidence" value="ECO:0007669"/>
    <property type="project" value="UniProtKB-UniRule"/>
</dbReference>
<dbReference type="CDD" id="cd07182">
    <property type="entry name" value="RNase_HII_bacteria_HII_like"/>
    <property type="match status" value="1"/>
</dbReference>
<keyword evidence="9 14" id="KW-0540">Nuclease</keyword>
<dbReference type="EC" id="3.1.26.4" evidence="6 14"/>
<dbReference type="PROSITE" id="PS51975">
    <property type="entry name" value="RNASE_H_2"/>
    <property type="match status" value="1"/>
</dbReference>
<feature type="domain" description="RNase H type-2" evidence="18">
    <location>
        <begin position="71"/>
        <end position="253"/>
    </location>
</feature>
<keyword evidence="17" id="KW-0175">Coiled coil</keyword>
<keyword evidence="10 14" id="KW-0479">Metal-binding</keyword>
<evidence type="ECO:0000259" key="18">
    <source>
        <dbReference type="PROSITE" id="PS51975"/>
    </source>
</evidence>
<dbReference type="Gene3D" id="3.30.420.10">
    <property type="entry name" value="Ribonuclease H-like superfamily/Ribonuclease H"/>
    <property type="match status" value="1"/>
</dbReference>
<accession>A0A8J8SA39</accession>
<evidence type="ECO:0000313" key="19">
    <source>
        <dbReference type="EMBL" id="QUH27398.1"/>
    </source>
</evidence>
<dbReference type="GO" id="GO:0043137">
    <property type="term" value="P:DNA replication, removal of RNA primer"/>
    <property type="evidence" value="ECO:0007669"/>
    <property type="project" value="TreeGrafter"/>
</dbReference>
<proteinExistence type="inferred from homology"/>
<keyword evidence="13 14" id="KW-0464">Manganese</keyword>
<comment type="catalytic activity">
    <reaction evidence="1 14 15 16">
        <text>Endonucleolytic cleavage to 5'-phosphomonoester.</text>
        <dbReference type="EC" id="3.1.26.4"/>
    </reaction>
</comment>
<comment type="subcellular location">
    <subcellularLocation>
        <location evidence="4 14">Cytoplasm</location>
    </subcellularLocation>
</comment>
<comment type="function">
    <text evidence="3 14 16">Endonuclease that specifically degrades the RNA of RNA-DNA hybrids.</text>
</comment>
<evidence type="ECO:0000256" key="6">
    <source>
        <dbReference type="ARBA" id="ARBA00012180"/>
    </source>
</evidence>
<evidence type="ECO:0000256" key="3">
    <source>
        <dbReference type="ARBA" id="ARBA00004065"/>
    </source>
</evidence>
<dbReference type="GO" id="GO:0005737">
    <property type="term" value="C:cytoplasm"/>
    <property type="evidence" value="ECO:0007669"/>
    <property type="project" value="UniProtKB-SubCell"/>
</dbReference>
<feature type="binding site" evidence="14 15">
    <location>
        <position position="77"/>
    </location>
    <ligand>
        <name>a divalent metal cation</name>
        <dbReference type="ChEBI" id="CHEBI:60240"/>
    </ligand>
</feature>
<evidence type="ECO:0000256" key="7">
    <source>
        <dbReference type="ARBA" id="ARBA00019179"/>
    </source>
</evidence>
<keyword evidence="8 14" id="KW-0963">Cytoplasm</keyword>
<dbReference type="AlphaFoldDB" id="A0A8J8SA39"/>
<comment type="similarity">
    <text evidence="5 14 16">Belongs to the RNase HII family.</text>
</comment>
<dbReference type="Proteomes" id="UP000677305">
    <property type="component" value="Chromosome"/>
</dbReference>
<feature type="binding site" evidence="14 15">
    <location>
        <position position="169"/>
    </location>
    <ligand>
        <name>a divalent metal cation</name>
        <dbReference type="ChEBI" id="CHEBI:60240"/>
    </ligand>
</feature>
<evidence type="ECO:0000256" key="2">
    <source>
        <dbReference type="ARBA" id="ARBA00001946"/>
    </source>
</evidence>
<comment type="cofactor">
    <cofactor evidence="14 15">
        <name>Mn(2+)</name>
        <dbReference type="ChEBI" id="CHEBI:29035"/>
    </cofactor>
    <cofactor evidence="14 15">
        <name>Mg(2+)</name>
        <dbReference type="ChEBI" id="CHEBI:18420"/>
    </cofactor>
    <text evidence="14 15">Manganese or magnesium. Binds 1 divalent metal ion per monomer in the absence of substrate. May bind a second metal ion after substrate binding.</text>
</comment>
<evidence type="ECO:0000256" key="15">
    <source>
        <dbReference type="PROSITE-ProRule" id="PRU01319"/>
    </source>
</evidence>
<keyword evidence="20" id="KW-1185">Reference proteome</keyword>
<dbReference type="EMBL" id="CP058561">
    <property type="protein sequence ID" value="QUH27398.1"/>
    <property type="molecule type" value="Genomic_DNA"/>
</dbReference>
<keyword evidence="12 14" id="KW-0378">Hydrolase</keyword>
<dbReference type="InterPro" id="IPR001352">
    <property type="entry name" value="RNase_HII/HIII"/>
</dbReference>
<evidence type="ECO:0000256" key="16">
    <source>
        <dbReference type="RuleBase" id="RU003515"/>
    </source>
</evidence>
<dbReference type="InterPro" id="IPR022898">
    <property type="entry name" value="RNase_HII"/>
</dbReference>
<evidence type="ECO:0000256" key="14">
    <source>
        <dbReference type="HAMAP-Rule" id="MF_00052"/>
    </source>
</evidence>
<dbReference type="InterPro" id="IPR024567">
    <property type="entry name" value="RNase_HII/HIII_dom"/>
</dbReference>
<evidence type="ECO:0000256" key="12">
    <source>
        <dbReference type="ARBA" id="ARBA00022801"/>
    </source>
</evidence>
<reference evidence="19 20" key="1">
    <citation type="submission" date="2020-07" db="EMBL/GenBank/DDBJ databases">
        <title>Vallitalea guaymasensis genome.</title>
        <authorList>
            <person name="Postec A."/>
        </authorList>
    </citation>
    <scope>NUCLEOTIDE SEQUENCE [LARGE SCALE GENOMIC DNA]</scope>
    <source>
        <strain evidence="19 20">Ra1766G1</strain>
    </source>
</reference>
<evidence type="ECO:0000256" key="13">
    <source>
        <dbReference type="ARBA" id="ARBA00023211"/>
    </source>
</evidence>
<dbReference type="NCBIfam" id="NF000595">
    <property type="entry name" value="PRK00015.1-3"/>
    <property type="match status" value="1"/>
</dbReference>